<dbReference type="RefSeq" id="WP_369192148.1">
    <property type="nucleotide sequence ID" value="NZ_CP163431.1"/>
</dbReference>
<dbReference type="PRINTS" id="PR00081">
    <property type="entry name" value="GDHRDH"/>
</dbReference>
<organism evidence="4">
    <name type="scientific">Streptomyces sp. R08</name>
    <dbReference type="NCBI Taxonomy" id="3238624"/>
    <lineage>
        <taxon>Bacteria</taxon>
        <taxon>Bacillati</taxon>
        <taxon>Actinomycetota</taxon>
        <taxon>Actinomycetes</taxon>
        <taxon>Kitasatosporales</taxon>
        <taxon>Streptomycetaceae</taxon>
        <taxon>Streptomyces</taxon>
    </lineage>
</organism>
<evidence type="ECO:0000256" key="2">
    <source>
        <dbReference type="ARBA" id="ARBA00023002"/>
    </source>
</evidence>
<dbReference type="PANTHER" id="PTHR43391:SF91">
    <property type="entry name" value="OS04G0390700 PROTEIN"/>
    <property type="match status" value="1"/>
</dbReference>
<sequence>MTRIEGTTVLITGASRGIGHALVDEALARGAATVYAGTRTPLDHPDSRVQPVTLDVTSSEQITAAVNGIGSLDLLINNAGIAGYDDLSDPSVIAEHLAVNLFGTLAVTRAFTPLLARSNGAIVNNLSVNAFAPLPLIASYSVSKAAAFSATQSLRTLLSAQGVSVHAVFTGIVDTDMSRGVEIPKDTPAAVAAAILDGVEKGEQDIFPDAMSRPMADSWRTGPGKALEVQYAALTADTPAGAR</sequence>
<dbReference type="GO" id="GO:0005829">
    <property type="term" value="C:cytosol"/>
    <property type="evidence" value="ECO:0007669"/>
    <property type="project" value="TreeGrafter"/>
</dbReference>
<dbReference type="GO" id="GO:0016491">
    <property type="term" value="F:oxidoreductase activity"/>
    <property type="evidence" value="ECO:0007669"/>
    <property type="project" value="UniProtKB-KW"/>
</dbReference>
<dbReference type="SUPFAM" id="SSF51735">
    <property type="entry name" value="NAD(P)-binding Rossmann-fold domains"/>
    <property type="match status" value="1"/>
</dbReference>
<protein>
    <submittedName>
        <fullName evidence="4">SDR family NAD(P)-dependent oxidoreductase</fullName>
    </submittedName>
</protein>
<dbReference type="InterPro" id="IPR002347">
    <property type="entry name" value="SDR_fam"/>
</dbReference>
<dbReference type="Gene3D" id="3.40.50.720">
    <property type="entry name" value="NAD(P)-binding Rossmann-like Domain"/>
    <property type="match status" value="1"/>
</dbReference>
<dbReference type="AlphaFoldDB" id="A0AB39MMM9"/>
<keyword evidence="2" id="KW-0560">Oxidoreductase</keyword>
<dbReference type="InterPro" id="IPR036291">
    <property type="entry name" value="NAD(P)-bd_dom_sf"/>
</dbReference>
<evidence type="ECO:0000256" key="1">
    <source>
        <dbReference type="ARBA" id="ARBA00006484"/>
    </source>
</evidence>
<accession>A0AB39MMM9</accession>
<reference evidence="4" key="1">
    <citation type="submission" date="2024-07" db="EMBL/GenBank/DDBJ databases">
        <authorList>
            <person name="Yu S.T."/>
        </authorList>
    </citation>
    <scope>NUCLEOTIDE SEQUENCE</scope>
    <source>
        <strain evidence="4">R08</strain>
    </source>
</reference>
<proteinExistence type="inferred from homology"/>
<evidence type="ECO:0000256" key="3">
    <source>
        <dbReference type="RuleBase" id="RU000363"/>
    </source>
</evidence>
<dbReference type="PRINTS" id="PR00080">
    <property type="entry name" value="SDRFAMILY"/>
</dbReference>
<dbReference type="EMBL" id="CP163431">
    <property type="protein sequence ID" value="XDQ07363.1"/>
    <property type="molecule type" value="Genomic_DNA"/>
</dbReference>
<name>A0AB39MMM9_9ACTN</name>
<gene>
    <name evidence="4" type="ORF">AB5J58_47400</name>
</gene>
<evidence type="ECO:0000313" key="4">
    <source>
        <dbReference type="EMBL" id="XDQ07363.1"/>
    </source>
</evidence>
<comment type="similarity">
    <text evidence="1 3">Belongs to the short-chain dehydrogenases/reductases (SDR) family.</text>
</comment>
<dbReference type="Pfam" id="PF00106">
    <property type="entry name" value="adh_short"/>
    <property type="match status" value="1"/>
</dbReference>
<dbReference type="PANTHER" id="PTHR43391">
    <property type="entry name" value="RETINOL DEHYDROGENASE-RELATED"/>
    <property type="match status" value="1"/>
</dbReference>